<organism evidence="2 3">
    <name type="scientific">Arthrobacter mangrovi</name>
    <dbReference type="NCBI Taxonomy" id="2966350"/>
    <lineage>
        <taxon>Bacteria</taxon>
        <taxon>Bacillati</taxon>
        <taxon>Actinomycetota</taxon>
        <taxon>Actinomycetes</taxon>
        <taxon>Micrococcales</taxon>
        <taxon>Micrococcaceae</taxon>
        <taxon>Arthrobacter</taxon>
    </lineage>
</organism>
<protein>
    <recommendedName>
        <fullName evidence="1">UPF0311 protein AHIS1636_35760</fullName>
    </recommendedName>
</protein>
<dbReference type="EMBL" id="BRVS01000027">
    <property type="protein sequence ID" value="GLB69133.1"/>
    <property type="molecule type" value="Genomic_DNA"/>
</dbReference>
<evidence type="ECO:0000313" key="3">
    <source>
        <dbReference type="Proteomes" id="UP001209654"/>
    </source>
</evidence>
<gene>
    <name evidence="2" type="ORF">AHIS1636_35760</name>
</gene>
<reference evidence="2 3" key="1">
    <citation type="journal article" date="2023" name="Int. J. Syst. Evol. Microbiol.">
        <title>Arthrobacter mangrovi sp. nov., an actinobacterium isolated from the rhizosphere of a mangrove.</title>
        <authorList>
            <person name="Hamada M."/>
            <person name="Saitou S."/>
            <person name="Enomoto N."/>
            <person name="Nanri K."/>
            <person name="Hidaka K."/>
            <person name="Miura T."/>
            <person name="Tamura T."/>
        </authorList>
    </citation>
    <scope>NUCLEOTIDE SEQUENCE [LARGE SCALE GENOMIC DNA]</scope>
    <source>
        <strain evidence="2 3">NBRC 112813</strain>
    </source>
</reference>
<comment type="caution">
    <text evidence="2">The sequence shown here is derived from an EMBL/GenBank/DDBJ whole genome shotgun (WGS) entry which is preliminary data.</text>
</comment>
<evidence type="ECO:0000313" key="2">
    <source>
        <dbReference type="EMBL" id="GLB69133.1"/>
    </source>
</evidence>
<proteinExistence type="inferred from homology"/>
<dbReference type="Gene3D" id="2.40.160.20">
    <property type="match status" value="1"/>
</dbReference>
<dbReference type="RefSeq" id="WP_264797219.1">
    <property type="nucleotide sequence ID" value="NZ_BRVS01000027.1"/>
</dbReference>
<dbReference type="PANTHER" id="PTHR37315">
    <property type="entry name" value="UPF0311 PROTEIN BLR7842"/>
    <property type="match status" value="1"/>
</dbReference>
<dbReference type="Pfam" id="PF11578">
    <property type="entry name" value="DUF3237"/>
    <property type="match status" value="1"/>
</dbReference>
<name>A0ABQ5MZ06_9MICC</name>
<accession>A0ABQ5MZ06</accession>
<dbReference type="PANTHER" id="PTHR37315:SF1">
    <property type="entry name" value="UPF0311 PROTEIN BLR7842"/>
    <property type="match status" value="1"/>
</dbReference>
<keyword evidence="3" id="KW-1185">Reference proteome</keyword>
<comment type="similarity">
    <text evidence="1">Belongs to the UPF0311 family.</text>
</comment>
<evidence type="ECO:0000256" key="1">
    <source>
        <dbReference type="HAMAP-Rule" id="MF_00775"/>
    </source>
</evidence>
<dbReference type="Proteomes" id="UP001209654">
    <property type="component" value="Unassembled WGS sequence"/>
</dbReference>
<dbReference type="HAMAP" id="MF_00775">
    <property type="entry name" value="UPF0311"/>
    <property type="match status" value="1"/>
</dbReference>
<dbReference type="InterPro" id="IPR020915">
    <property type="entry name" value="UPF0311"/>
</dbReference>
<sequence>MIETRPLFSLNVRLAPPLSIGGGAGERRFISVQGGEVEGPALGGEVLPVGEDLQTVRPDGTVELDIRTVIRASSGHLVYLSGRGLRHGPPETLARIAAGHEVPPSEYYFRETLYFETHDPELEWLTRCAALGKGRRNRSTATIDVFEVL</sequence>